<proteinExistence type="predicted"/>
<evidence type="ECO:0000313" key="1">
    <source>
        <dbReference type="EMBL" id="KAK9033996.1"/>
    </source>
</evidence>
<keyword evidence="2" id="KW-1185">Reference proteome</keyword>
<protein>
    <submittedName>
        <fullName evidence="1">Uncharacterized protein</fullName>
    </submittedName>
</protein>
<comment type="caution">
    <text evidence="1">The sequence shown here is derived from an EMBL/GenBank/DDBJ whole genome shotgun (WGS) entry which is preliminary data.</text>
</comment>
<reference evidence="1 2" key="1">
    <citation type="journal article" date="2024" name="G3 (Bethesda)">
        <title>Genome assembly of Hibiscus sabdariffa L. provides insights into metabolisms of medicinal natural products.</title>
        <authorList>
            <person name="Kim T."/>
        </authorList>
    </citation>
    <scope>NUCLEOTIDE SEQUENCE [LARGE SCALE GENOMIC DNA]</scope>
    <source>
        <strain evidence="1">TK-2024</strain>
        <tissue evidence="1">Old leaves</tissue>
    </source>
</reference>
<name>A0ABR2T9H3_9ROSI</name>
<evidence type="ECO:0000313" key="2">
    <source>
        <dbReference type="Proteomes" id="UP001396334"/>
    </source>
</evidence>
<dbReference type="EMBL" id="JBBPBN010000007">
    <property type="protein sequence ID" value="KAK9033996.1"/>
    <property type="molecule type" value="Genomic_DNA"/>
</dbReference>
<dbReference type="Proteomes" id="UP001396334">
    <property type="component" value="Unassembled WGS sequence"/>
</dbReference>
<accession>A0ABR2T9H3</accession>
<organism evidence="1 2">
    <name type="scientific">Hibiscus sabdariffa</name>
    <name type="common">roselle</name>
    <dbReference type="NCBI Taxonomy" id="183260"/>
    <lineage>
        <taxon>Eukaryota</taxon>
        <taxon>Viridiplantae</taxon>
        <taxon>Streptophyta</taxon>
        <taxon>Embryophyta</taxon>
        <taxon>Tracheophyta</taxon>
        <taxon>Spermatophyta</taxon>
        <taxon>Magnoliopsida</taxon>
        <taxon>eudicotyledons</taxon>
        <taxon>Gunneridae</taxon>
        <taxon>Pentapetalae</taxon>
        <taxon>rosids</taxon>
        <taxon>malvids</taxon>
        <taxon>Malvales</taxon>
        <taxon>Malvaceae</taxon>
        <taxon>Malvoideae</taxon>
        <taxon>Hibiscus</taxon>
    </lineage>
</organism>
<gene>
    <name evidence="1" type="ORF">V6N11_050175</name>
</gene>
<sequence>MAAQLGGADVMLMRLVSGGDDDDNVRQMELVGERRLVEVDNREQLVFNNLNPFVDAYLRYKGLAKIHNDYHSCESTSPINFSFGDRETREAYLEHDLRWIRDKCREIKCPWFHCQVVTEHRLRAIR</sequence>